<feature type="transmembrane region" description="Helical" evidence="1">
    <location>
        <begin position="291"/>
        <end position="314"/>
    </location>
</feature>
<sequence length="375" mass="39326">MGLLQVLLLVGFPGLALLAARHLKPVAVVGPVVVCYAVGILLGNVPGLAPPERLSLSVSEVAVPLAIPLLLFTTDVPRWLRLARPTLLSFVLACLSAMVSAAVVGLACADRSDEWWKMSGMLVGVYTGGTANMNAIGLALRVREETLILLNTADIVVGAVYLLFLVTVAQRLALLFLPRFPNPTVWDEAEGETARNAPVLTWSRTRGMALAFLLAALIVGVSVGGSHLVFGGLEPPVVLLLITSLSLAASFLPAVRGLPGSYAMGDYALLVFCVAVGTLADASRLRETGLFVFAFCAGVVVLSVGLHFALAALFRIDADTALITSTATIFGPPFIGPVARALRNRELMVSGLTTGIMGYAVGTYLGLAVAWLLRP</sequence>
<feature type="transmembrane region" description="Helical" evidence="1">
    <location>
        <begin position="61"/>
        <end position="80"/>
    </location>
</feature>
<dbReference type="PANTHER" id="PTHR34289">
    <property type="entry name" value="PROTEIN, PUTATIVE (DUF819)-RELATED"/>
    <property type="match status" value="1"/>
</dbReference>
<feature type="transmembrane region" description="Helical" evidence="1">
    <location>
        <begin position="321"/>
        <end position="342"/>
    </location>
</feature>
<protein>
    <submittedName>
        <fullName evidence="2">DUF819 family protein</fullName>
    </submittedName>
</protein>
<feature type="transmembrane region" description="Helical" evidence="1">
    <location>
        <begin position="348"/>
        <end position="373"/>
    </location>
</feature>
<evidence type="ECO:0000256" key="1">
    <source>
        <dbReference type="SAM" id="Phobius"/>
    </source>
</evidence>
<feature type="transmembrane region" description="Helical" evidence="1">
    <location>
        <begin position="86"/>
        <end position="109"/>
    </location>
</feature>
<name>A0ABY9WU79_9BACT</name>
<dbReference type="InterPro" id="IPR008537">
    <property type="entry name" value="DUF819"/>
</dbReference>
<feature type="transmembrane region" description="Helical" evidence="1">
    <location>
        <begin position="121"/>
        <end position="142"/>
    </location>
</feature>
<dbReference type="Proteomes" id="UP001611383">
    <property type="component" value="Chromosome"/>
</dbReference>
<dbReference type="Pfam" id="PF05684">
    <property type="entry name" value="DUF819"/>
    <property type="match status" value="1"/>
</dbReference>
<gene>
    <name evidence="2" type="ORF">F0U60_14945</name>
</gene>
<keyword evidence="1" id="KW-0812">Transmembrane</keyword>
<feature type="transmembrane region" description="Helical" evidence="1">
    <location>
        <begin position="210"/>
        <end position="230"/>
    </location>
</feature>
<keyword evidence="3" id="KW-1185">Reference proteome</keyword>
<dbReference type="PANTHER" id="PTHR34289:SF8">
    <property type="entry name" value="DUF819 DOMAIN-CONTAINING PROTEIN"/>
    <property type="match status" value="1"/>
</dbReference>
<keyword evidence="1" id="KW-1133">Transmembrane helix</keyword>
<accession>A0ABY9WU79</accession>
<feature type="transmembrane region" description="Helical" evidence="1">
    <location>
        <begin position="236"/>
        <end position="255"/>
    </location>
</feature>
<evidence type="ECO:0000313" key="3">
    <source>
        <dbReference type="Proteomes" id="UP001611383"/>
    </source>
</evidence>
<evidence type="ECO:0000313" key="2">
    <source>
        <dbReference type="EMBL" id="WNG45262.1"/>
    </source>
</evidence>
<reference evidence="2 3" key="1">
    <citation type="submission" date="2019-08" db="EMBL/GenBank/DDBJ databases">
        <title>Archangium and Cystobacter genomes.</title>
        <authorList>
            <person name="Chen I.-C.K."/>
            <person name="Wielgoss S."/>
        </authorList>
    </citation>
    <scope>NUCLEOTIDE SEQUENCE [LARGE SCALE GENOMIC DNA]</scope>
    <source>
        <strain evidence="2 3">Cbm 6</strain>
    </source>
</reference>
<feature type="transmembrane region" description="Helical" evidence="1">
    <location>
        <begin position="28"/>
        <end position="49"/>
    </location>
</feature>
<feature type="transmembrane region" description="Helical" evidence="1">
    <location>
        <begin position="148"/>
        <end position="169"/>
    </location>
</feature>
<dbReference type="EMBL" id="CP043494">
    <property type="protein sequence ID" value="WNG45262.1"/>
    <property type="molecule type" value="Genomic_DNA"/>
</dbReference>
<feature type="transmembrane region" description="Helical" evidence="1">
    <location>
        <begin position="267"/>
        <end position="285"/>
    </location>
</feature>
<proteinExistence type="predicted"/>
<dbReference type="RefSeq" id="WP_395819686.1">
    <property type="nucleotide sequence ID" value="NZ_CP043494.1"/>
</dbReference>
<organism evidence="2 3">
    <name type="scientific">Archangium minus</name>
    <dbReference type="NCBI Taxonomy" id="83450"/>
    <lineage>
        <taxon>Bacteria</taxon>
        <taxon>Pseudomonadati</taxon>
        <taxon>Myxococcota</taxon>
        <taxon>Myxococcia</taxon>
        <taxon>Myxococcales</taxon>
        <taxon>Cystobacterineae</taxon>
        <taxon>Archangiaceae</taxon>
        <taxon>Archangium</taxon>
    </lineage>
</organism>
<keyword evidence="1" id="KW-0472">Membrane</keyword>